<dbReference type="PANTHER" id="PTHR16305:SF28">
    <property type="entry name" value="GUANYLATE CYCLASE DOMAIN-CONTAINING PROTEIN"/>
    <property type="match status" value="1"/>
</dbReference>
<sequence length="936" mass="98837">MSGARKQVAVVFCDLTESTALSERLDPESLRTIMLGYYAAMRDCLESHGGVVEKFIGDAVMGVFGLPTAHEDDALRAARAALAMRGALDRLNDELAGRVDVRLNVRMGIEAGEVATADDASAGQALVTGEVVNVAARLQTQAPPGGILIGEGAHALTGRLLTTAPLGAVSVRGKAEQVRAWRLLGVREDDPAINRRFDAPFVNRDRALTELDTVFAAVVELHTCKRLTLVGEAGLGKTRLVRFWAESATRRGALFGTGRCAPYGEGGGLRALADALRGALGEQQGPATDVLRCLFANGTLGAAPDETVWAVATCLEAAGAPVVLAIDDLHWASPELLDLLATLEDRLSAVPVLLVCTARPDGAPAPPSLELRPLLADDCRRLSSTLLDTTAHQADVLEQVVRRCEGNPFYLEQLVALIGDGMDPEQVPPALRALLSARVDALRPGERHVLACASVIGREFGRAELEALCDGDVGEPLARLTGKQLVEPSGARHRFASTLIQQVVYAETAKSTRADLHERLAAHLDAAGDQPGTVGTHLALAYRLRCELARPDAETVPLRDTAADRLAKGGEQALRHGDLSRAVHLLEDAHALTGDGNPLVVERLGEARVAVGDAAGGVPLLRRALELGDERMACHARLYLSYLDGGLPGVRALEAAEVFEAAGDDLGLARAMVRIGQQAQADGRFAQARTALERGLGHAILADAEMERAMALGALAVSLWLGPEPASVGVSRCEELLRAHGRGRRTVQAVVGCPLAVLHALNGDFGRAEAALTRAEAILSELGHAYATAFIPMFSATVAHLAGRAADAELLLRRARDAATALADAQLRVTAVRDLARVLYEQGQGAQAYALAREGMADPDGAQPMMRAEFMSLTARVLGELPLAEEAWTLAATTDSPLMQARVLADRAHVRAVHGDAVGAREDLAAAGALRAGKER</sequence>
<protein>
    <submittedName>
        <fullName evidence="4">AAA family ATPase</fullName>
    </submittedName>
</protein>
<evidence type="ECO:0000259" key="3">
    <source>
        <dbReference type="PROSITE" id="PS50125"/>
    </source>
</evidence>
<dbReference type="InterPro" id="IPR041664">
    <property type="entry name" value="AAA_16"/>
</dbReference>
<dbReference type="InterPro" id="IPR011990">
    <property type="entry name" value="TPR-like_helical_dom_sf"/>
</dbReference>
<keyword evidence="2" id="KW-0067">ATP-binding</keyword>
<dbReference type="SMART" id="SM00044">
    <property type="entry name" value="CYCc"/>
    <property type="match status" value="1"/>
</dbReference>
<dbReference type="InterPro" id="IPR029787">
    <property type="entry name" value="Nucleotide_cyclase"/>
</dbReference>
<dbReference type="Proteomes" id="UP001501578">
    <property type="component" value="Unassembled WGS sequence"/>
</dbReference>
<dbReference type="Gene3D" id="3.30.70.1230">
    <property type="entry name" value="Nucleotide cyclase"/>
    <property type="match status" value="1"/>
</dbReference>
<dbReference type="Pfam" id="PF13191">
    <property type="entry name" value="AAA_16"/>
    <property type="match status" value="1"/>
</dbReference>
<reference evidence="4 5" key="1">
    <citation type="journal article" date="2019" name="Int. J. Syst. Evol. Microbiol.">
        <title>The Global Catalogue of Microorganisms (GCM) 10K type strain sequencing project: providing services to taxonomists for standard genome sequencing and annotation.</title>
        <authorList>
            <consortium name="The Broad Institute Genomics Platform"/>
            <consortium name="The Broad Institute Genome Sequencing Center for Infectious Disease"/>
            <person name="Wu L."/>
            <person name="Ma J."/>
        </authorList>
    </citation>
    <scope>NUCLEOTIDE SEQUENCE [LARGE SCALE GENOMIC DNA]</scope>
    <source>
        <strain evidence="4 5">JCM 11136</strain>
    </source>
</reference>
<comment type="caution">
    <text evidence="4">The sequence shown here is derived from an EMBL/GenBank/DDBJ whole genome shotgun (WGS) entry which is preliminary data.</text>
</comment>
<accession>A0ABN1QT43</accession>
<dbReference type="SUPFAM" id="SSF48452">
    <property type="entry name" value="TPR-like"/>
    <property type="match status" value="1"/>
</dbReference>
<gene>
    <name evidence="4" type="ORF">GCM10009560_63260</name>
</gene>
<dbReference type="PANTHER" id="PTHR16305">
    <property type="entry name" value="TESTICULAR SOLUBLE ADENYLYL CYCLASE"/>
    <property type="match status" value="1"/>
</dbReference>
<dbReference type="RefSeq" id="WP_343953813.1">
    <property type="nucleotide sequence ID" value="NZ_BAAAHQ010000040.1"/>
</dbReference>
<proteinExistence type="predicted"/>
<dbReference type="EMBL" id="BAAAHQ010000040">
    <property type="protein sequence ID" value="GAA0947077.1"/>
    <property type="molecule type" value="Genomic_DNA"/>
</dbReference>
<dbReference type="SUPFAM" id="SSF52540">
    <property type="entry name" value="P-loop containing nucleoside triphosphate hydrolases"/>
    <property type="match status" value="1"/>
</dbReference>
<evidence type="ECO:0000256" key="1">
    <source>
        <dbReference type="ARBA" id="ARBA00022741"/>
    </source>
</evidence>
<dbReference type="Pfam" id="PF00211">
    <property type="entry name" value="Guanylate_cyc"/>
    <property type="match status" value="1"/>
</dbReference>
<dbReference type="SUPFAM" id="SSF55073">
    <property type="entry name" value="Nucleotide cyclase"/>
    <property type="match status" value="1"/>
</dbReference>
<keyword evidence="5" id="KW-1185">Reference proteome</keyword>
<dbReference type="InterPro" id="IPR027417">
    <property type="entry name" value="P-loop_NTPase"/>
</dbReference>
<evidence type="ECO:0000256" key="2">
    <source>
        <dbReference type="ARBA" id="ARBA00022840"/>
    </source>
</evidence>
<dbReference type="Gene3D" id="1.25.40.10">
    <property type="entry name" value="Tetratricopeptide repeat domain"/>
    <property type="match status" value="1"/>
</dbReference>
<keyword evidence="1" id="KW-0547">Nucleotide-binding</keyword>
<dbReference type="PROSITE" id="PS50125">
    <property type="entry name" value="GUANYLATE_CYCLASE_2"/>
    <property type="match status" value="1"/>
</dbReference>
<dbReference type="InterPro" id="IPR001054">
    <property type="entry name" value="A/G_cyclase"/>
</dbReference>
<name>A0ABN1QT43_9ACTN</name>
<evidence type="ECO:0000313" key="5">
    <source>
        <dbReference type="Proteomes" id="UP001501578"/>
    </source>
</evidence>
<evidence type="ECO:0000313" key="4">
    <source>
        <dbReference type="EMBL" id="GAA0947077.1"/>
    </source>
</evidence>
<dbReference type="CDD" id="cd07302">
    <property type="entry name" value="CHD"/>
    <property type="match status" value="1"/>
</dbReference>
<organism evidence="4 5">
    <name type="scientific">Nonomuraea longicatena</name>
    <dbReference type="NCBI Taxonomy" id="83682"/>
    <lineage>
        <taxon>Bacteria</taxon>
        <taxon>Bacillati</taxon>
        <taxon>Actinomycetota</taxon>
        <taxon>Actinomycetes</taxon>
        <taxon>Streptosporangiales</taxon>
        <taxon>Streptosporangiaceae</taxon>
        <taxon>Nonomuraea</taxon>
    </lineage>
</organism>
<feature type="domain" description="Guanylate cyclase" evidence="3">
    <location>
        <begin position="9"/>
        <end position="139"/>
    </location>
</feature>